<sequence>MSKLSLEAPSTDELTATEPKSEIKIAYRPITRDDVVQMSQLHAVAYRDAGSSAASQLNLFWDGAYGPLLTEATLGAWHEDKLVGVVIVLHQAPDEWCTADGNSDQPYIADLFVDPEYRRQGIGSGLVINASRAVDALGLEALTLQLDISAAPEAMQLYDALGFSTR</sequence>
<evidence type="ECO:0000259" key="3">
    <source>
        <dbReference type="PROSITE" id="PS51186"/>
    </source>
</evidence>
<evidence type="ECO:0000313" key="6">
    <source>
        <dbReference type="Proteomes" id="UP000250245"/>
    </source>
</evidence>
<dbReference type="AlphaFoldDB" id="A0A2X2YD42"/>
<evidence type="ECO:0000256" key="1">
    <source>
        <dbReference type="ARBA" id="ARBA00022679"/>
    </source>
</evidence>
<proteinExistence type="predicted"/>
<evidence type="ECO:0000313" key="7">
    <source>
        <dbReference type="Proteomes" id="UP000553981"/>
    </source>
</evidence>
<evidence type="ECO:0000256" key="2">
    <source>
        <dbReference type="ARBA" id="ARBA00023315"/>
    </source>
</evidence>
<reference evidence="4 7" key="2">
    <citation type="submission" date="2020-04" db="EMBL/GenBank/DDBJ databases">
        <title>Antimicrobial susceptibility and clonality of vaginal-derived multi-drug resistant Mobiluncus isolates in China.</title>
        <authorList>
            <person name="Zhang X."/>
        </authorList>
    </citation>
    <scope>NUCLEOTIDE SEQUENCE [LARGE SCALE GENOMIC DNA]</scope>
    <source>
        <strain evidence="4 7">19</strain>
    </source>
</reference>
<dbReference type="EMBL" id="JABCUI010000001">
    <property type="protein sequence ID" value="NMW86727.1"/>
    <property type="molecule type" value="Genomic_DNA"/>
</dbReference>
<dbReference type="EMBL" id="UASJ01000001">
    <property type="protein sequence ID" value="SQB64168.1"/>
    <property type="molecule type" value="Genomic_DNA"/>
</dbReference>
<dbReference type="GeneID" id="55564353"/>
<dbReference type="PANTHER" id="PTHR43877">
    <property type="entry name" value="AMINOALKYLPHOSPHONATE N-ACETYLTRANSFERASE-RELATED-RELATED"/>
    <property type="match status" value="1"/>
</dbReference>
<reference evidence="5 6" key="1">
    <citation type="submission" date="2018-06" db="EMBL/GenBank/DDBJ databases">
        <authorList>
            <consortium name="Pathogen Informatics"/>
            <person name="Doyle S."/>
        </authorList>
    </citation>
    <scope>NUCLEOTIDE SEQUENCE [LARGE SCALE GENOMIC DNA]</scope>
    <source>
        <strain evidence="5 6">NCTC11820</strain>
    </source>
</reference>
<dbReference type="InterPro" id="IPR050832">
    <property type="entry name" value="Bact_Acetyltransf"/>
</dbReference>
<organism evidence="5 6">
    <name type="scientific">Mobiluncus curtisii</name>
    <dbReference type="NCBI Taxonomy" id="2051"/>
    <lineage>
        <taxon>Bacteria</taxon>
        <taxon>Bacillati</taxon>
        <taxon>Actinomycetota</taxon>
        <taxon>Actinomycetes</taxon>
        <taxon>Actinomycetales</taxon>
        <taxon>Actinomycetaceae</taxon>
        <taxon>Mobiluncus</taxon>
    </lineage>
</organism>
<name>A0A2X2YD42_9ACTO</name>
<accession>A0A2X2YD42</accession>
<dbReference type="Proteomes" id="UP000250245">
    <property type="component" value="Unassembled WGS sequence"/>
</dbReference>
<dbReference type="RefSeq" id="WP_004008190.1">
    <property type="nucleotide sequence ID" value="NZ_CAMYEK010000016.1"/>
</dbReference>
<dbReference type="PROSITE" id="PS51186">
    <property type="entry name" value="GNAT"/>
    <property type="match status" value="1"/>
</dbReference>
<dbReference type="Gene3D" id="3.40.630.30">
    <property type="match status" value="1"/>
</dbReference>
<keyword evidence="2" id="KW-0012">Acyltransferase</keyword>
<dbReference type="CDD" id="cd04301">
    <property type="entry name" value="NAT_SF"/>
    <property type="match status" value="1"/>
</dbReference>
<keyword evidence="1 5" id="KW-0808">Transferase</keyword>
<dbReference type="InterPro" id="IPR016181">
    <property type="entry name" value="Acyl_CoA_acyltransferase"/>
</dbReference>
<dbReference type="InterPro" id="IPR000182">
    <property type="entry name" value="GNAT_dom"/>
</dbReference>
<dbReference type="Pfam" id="PF00583">
    <property type="entry name" value="Acetyltransf_1"/>
    <property type="match status" value="1"/>
</dbReference>
<evidence type="ECO:0000313" key="4">
    <source>
        <dbReference type="EMBL" id="NMW86727.1"/>
    </source>
</evidence>
<dbReference type="SUPFAM" id="SSF55729">
    <property type="entry name" value="Acyl-CoA N-acyltransferases (Nat)"/>
    <property type="match status" value="1"/>
</dbReference>
<dbReference type="GO" id="GO:0016747">
    <property type="term" value="F:acyltransferase activity, transferring groups other than amino-acyl groups"/>
    <property type="evidence" value="ECO:0007669"/>
    <property type="project" value="InterPro"/>
</dbReference>
<protein>
    <submittedName>
        <fullName evidence="4">GNAT family N-acetyltransferase</fullName>
    </submittedName>
    <submittedName>
        <fullName evidence="5">Predicted acetyltransferase</fullName>
    </submittedName>
</protein>
<evidence type="ECO:0000313" key="5">
    <source>
        <dbReference type="EMBL" id="SQB64168.1"/>
    </source>
</evidence>
<dbReference type="Proteomes" id="UP000553981">
    <property type="component" value="Unassembled WGS sequence"/>
</dbReference>
<gene>
    <name evidence="4" type="ORF">HHJ67_03030</name>
    <name evidence="5" type="ORF">NCTC11820_00501</name>
</gene>
<dbReference type="PANTHER" id="PTHR43877:SF1">
    <property type="entry name" value="ACETYLTRANSFERASE"/>
    <property type="match status" value="1"/>
</dbReference>
<feature type="domain" description="N-acetyltransferase" evidence="3">
    <location>
        <begin position="25"/>
        <end position="166"/>
    </location>
</feature>